<protein>
    <recommendedName>
        <fullName evidence="3">Baseplate J-like protein</fullName>
    </recommendedName>
</protein>
<name>A0ABQ6PPX8_9BACT</name>
<proteinExistence type="predicted"/>
<comment type="caution">
    <text evidence="1">The sequence shown here is derived from an EMBL/GenBank/DDBJ whole genome shotgun (WGS) entry which is preliminary data.</text>
</comment>
<reference evidence="1 2" key="1">
    <citation type="submission" date="2023-08" db="EMBL/GenBank/DDBJ databases">
        <title>Draft genome sequence of Algoriphagus confluentis.</title>
        <authorList>
            <person name="Takatani N."/>
            <person name="Hosokawa M."/>
            <person name="Sawabe T."/>
        </authorList>
    </citation>
    <scope>NUCLEOTIDE SEQUENCE [LARGE SCALE GENOMIC DNA]</scope>
    <source>
        <strain evidence="1 2">NBRC 111222</strain>
    </source>
</reference>
<evidence type="ECO:0008006" key="3">
    <source>
        <dbReference type="Google" id="ProtNLM"/>
    </source>
</evidence>
<dbReference type="Proteomes" id="UP001338309">
    <property type="component" value="Unassembled WGS sequence"/>
</dbReference>
<accession>A0ABQ6PPX8</accession>
<dbReference type="EMBL" id="BTPD01000008">
    <property type="protein sequence ID" value="GMQ30006.1"/>
    <property type="molecule type" value="Genomic_DNA"/>
</dbReference>
<dbReference type="RefSeq" id="WP_338224716.1">
    <property type="nucleotide sequence ID" value="NZ_BTPD01000008.1"/>
</dbReference>
<keyword evidence="2" id="KW-1185">Reference proteome</keyword>
<evidence type="ECO:0000313" key="2">
    <source>
        <dbReference type="Proteomes" id="UP001338309"/>
    </source>
</evidence>
<evidence type="ECO:0000313" key="1">
    <source>
        <dbReference type="EMBL" id="GMQ30006.1"/>
    </source>
</evidence>
<gene>
    <name evidence="1" type="ORF">Aconfl_26490</name>
</gene>
<sequence>MSSDSCHSVHIPHPGTHQANRLLESLLPEYVAVDERSIEELKQFAIKLAFQLKFIEPAGDTGKDWKNFFTQEIQPEQLTAPHFSLFLAFLQNYTLLQKDLNSLTKRHLDFFYRDVLRIREKPAEPDQAYLIIQLAKHVGEFLIPSLTSFKAGKDGLGFPVSFRTQSNQAVNQAEVAEIKALFRDEFSRFYASPIANSEDGSGGEITQSEGGWSTFGIPNALFPNADRPIAVVGFAVSSPVLSLAEGERKISLSLLFHPAEQLLENLNKLNLNSSFRFWLSGEKDWIAAKTGGEKSHAQAITDALNFINSVKTWQDIAGIEPQAGPIFDDPERGSHRPFSGYDIGEITAKNILAYRDSLDDKVFDELEEVKEVRGMGEDKYHDLIYSFQKQAHQIINRGSDGIELILNFSLSPEQEAVVGYKEAVLLQKFSTTQPVLKVELAPTAQSYSYSMLQNARLKSAKLGVDVSGIQNLILQNDQTVLPVGKNIHPFGFRPTKGSHFYLGSREVFSKGLTSLAIQLVWSGLPSTGDGFKDHYSGYPVASNWANLNFKVEPTLLKDRDWMKKPSSTPYLLSLFGPDNSNPPSATIKLNLDGSFLQNLGPRPELDEIDSWGPDKKQGFLRLSLYGQDFGHSEYPNLFASEVLKKLDNPDLPLPKEPYTPELKSVSLTYTAEDLFTPESGKWSQFFHIGPFGEALIQEKNPPLIPQFTAQGELMIGLKNHLPGQSIQLLFHILDGSGNPEKPSPVVSWSYLSGNTWKAVDKLDLVIDQTRGLIQTGLIQFTLPKAADSRHTLLPDGHTWLKASVAENADALPKLTDILAQAIEVTFDNQKNDPNRLAQALTAGTISKLNVSQNQISKIHQPFSSFGGKMAEAEENFYTRVAERLRHKQRAVTKWDYEHLVLEEFPEVYQVKALNHTYYEGNLQEYRALAPRHVTLVIIANVQNKNALDPLRPKASVSLLSKIRESVLKKCSTGVLLHVVNPVYEELQIKTKVRFLPGVDQSIHTKKLEDDLKAFLSPWAFEPTDQFQFEGEIHSSVILHFIEKLPYVDFLSCFELYHLIKNPINGQLISRTRVEEGRGSRGVSILGSVGTLGRYGDHLIEILETEDCQCEDNIVPEKADILSSESSDMEEKY</sequence>
<organism evidence="1 2">
    <name type="scientific">Algoriphagus confluentis</name>
    <dbReference type="NCBI Taxonomy" id="1697556"/>
    <lineage>
        <taxon>Bacteria</taxon>
        <taxon>Pseudomonadati</taxon>
        <taxon>Bacteroidota</taxon>
        <taxon>Cytophagia</taxon>
        <taxon>Cytophagales</taxon>
        <taxon>Cyclobacteriaceae</taxon>
        <taxon>Algoriphagus</taxon>
    </lineage>
</organism>